<evidence type="ECO:0000256" key="2">
    <source>
        <dbReference type="SAM" id="SignalP"/>
    </source>
</evidence>
<feature type="signal peptide" evidence="2">
    <location>
        <begin position="1"/>
        <end position="25"/>
    </location>
</feature>
<evidence type="ECO:0000313" key="4">
    <source>
        <dbReference type="Proteomes" id="UP000622552"/>
    </source>
</evidence>
<feature type="region of interest" description="Disordered" evidence="1">
    <location>
        <begin position="18"/>
        <end position="93"/>
    </location>
</feature>
<gene>
    <name evidence="3" type="ORF">IW245_001973</name>
</gene>
<feature type="compositionally biased region" description="Low complexity" evidence="1">
    <location>
        <begin position="30"/>
        <end position="46"/>
    </location>
</feature>
<name>A0A8J7GMH5_9ACTN</name>
<dbReference type="PROSITE" id="PS51257">
    <property type="entry name" value="PROKAR_LIPOPROTEIN"/>
    <property type="match status" value="1"/>
</dbReference>
<evidence type="ECO:0008006" key="5">
    <source>
        <dbReference type="Google" id="ProtNLM"/>
    </source>
</evidence>
<evidence type="ECO:0000256" key="1">
    <source>
        <dbReference type="SAM" id="MobiDB-lite"/>
    </source>
</evidence>
<evidence type="ECO:0000313" key="3">
    <source>
        <dbReference type="EMBL" id="MBG6135779.1"/>
    </source>
</evidence>
<keyword evidence="2" id="KW-0732">Signal</keyword>
<reference evidence="3" key="1">
    <citation type="submission" date="2020-11" db="EMBL/GenBank/DDBJ databases">
        <title>Sequencing the genomes of 1000 actinobacteria strains.</title>
        <authorList>
            <person name="Klenk H.-P."/>
        </authorList>
    </citation>
    <scope>NUCLEOTIDE SEQUENCE</scope>
    <source>
        <strain evidence="3">DSM 45356</strain>
    </source>
</reference>
<organism evidence="3 4">
    <name type="scientific">Longispora fulva</name>
    <dbReference type="NCBI Taxonomy" id="619741"/>
    <lineage>
        <taxon>Bacteria</taxon>
        <taxon>Bacillati</taxon>
        <taxon>Actinomycetota</taxon>
        <taxon>Actinomycetes</taxon>
        <taxon>Micromonosporales</taxon>
        <taxon>Micromonosporaceae</taxon>
        <taxon>Longispora</taxon>
    </lineage>
</organism>
<accession>A0A8J7GMH5</accession>
<dbReference type="AlphaFoldDB" id="A0A8J7GMH5"/>
<sequence length="152" mass="15197">MRRLLALAAATLLLAGCANSTPAGAGSPRAATPSAQAHSAPSPSGPTSHSNATEESPKPEAGRSAPANPPADQPTGDPQLVDPVGPPRTLTGTVSSIAGCRVLDADSGRWALLGASAGELRDGDRVTVRGRPAKIPAGCMVDHALTVQLVTR</sequence>
<feature type="chain" id="PRO_5035151407" description="DUF5666 domain-containing protein" evidence="2">
    <location>
        <begin position="26"/>
        <end position="152"/>
    </location>
</feature>
<comment type="caution">
    <text evidence="3">The sequence shown here is derived from an EMBL/GenBank/DDBJ whole genome shotgun (WGS) entry which is preliminary data.</text>
</comment>
<keyword evidence="4" id="KW-1185">Reference proteome</keyword>
<proteinExistence type="predicted"/>
<dbReference type="RefSeq" id="WP_197002843.1">
    <property type="nucleotide sequence ID" value="NZ_BONS01000002.1"/>
</dbReference>
<dbReference type="EMBL" id="JADOUF010000001">
    <property type="protein sequence ID" value="MBG6135779.1"/>
    <property type="molecule type" value="Genomic_DNA"/>
</dbReference>
<protein>
    <recommendedName>
        <fullName evidence="5">DUF5666 domain-containing protein</fullName>
    </recommendedName>
</protein>
<dbReference type="Proteomes" id="UP000622552">
    <property type="component" value="Unassembled WGS sequence"/>
</dbReference>